<protein>
    <submittedName>
        <fullName evidence="3">FAD-dependent monooxygenase</fullName>
    </submittedName>
</protein>
<gene>
    <name evidence="3" type="ORF">KUG47_02635</name>
</gene>
<dbReference type="Proteomes" id="UP000752297">
    <property type="component" value="Unassembled WGS sequence"/>
</dbReference>
<reference evidence="3 4" key="1">
    <citation type="submission" date="2021-06" db="EMBL/GenBank/DDBJ databases">
        <title>Falsochrobactrum tianjin sp.nov., a new petroleum-degrading bacteria isolated from oily soils.</title>
        <authorList>
            <person name="Chen G."/>
            <person name="Chen H."/>
            <person name="Tian J."/>
            <person name="Qing J."/>
            <person name="Zhong L."/>
            <person name="Ma W."/>
            <person name="Song Y."/>
            <person name="Cui X."/>
            <person name="Yan B."/>
        </authorList>
    </citation>
    <scope>NUCLEOTIDE SEQUENCE [LARGE SCALE GENOMIC DNA]</scope>
    <source>
        <strain evidence="3 4">TDYN1</strain>
    </source>
</reference>
<dbReference type="PANTHER" id="PTHR43476:SF5">
    <property type="entry name" value="FAD-DEPENDENT MONOOXYGENASE"/>
    <property type="match status" value="1"/>
</dbReference>
<dbReference type="GO" id="GO:0004497">
    <property type="term" value="F:monooxygenase activity"/>
    <property type="evidence" value="ECO:0007669"/>
    <property type="project" value="UniProtKB-KW"/>
</dbReference>
<organism evidence="3 4">
    <name type="scientific">Falsochrobactrum tianjinense</name>
    <dbReference type="NCBI Taxonomy" id="2706015"/>
    <lineage>
        <taxon>Bacteria</taxon>
        <taxon>Pseudomonadati</taxon>
        <taxon>Pseudomonadota</taxon>
        <taxon>Alphaproteobacteria</taxon>
        <taxon>Hyphomicrobiales</taxon>
        <taxon>Brucellaceae</taxon>
        <taxon>Falsochrobactrum</taxon>
    </lineage>
</organism>
<dbReference type="InterPro" id="IPR050631">
    <property type="entry name" value="PheA/TfdB_FAD_monoxygenase"/>
</dbReference>
<dbReference type="RefSeq" id="WP_217676390.1">
    <property type="nucleotide sequence ID" value="NZ_JAHRVA010000001.1"/>
</dbReference>
<keyword evidence="3" id="KW-0503">Monooxygenase</keyword>
<dbReference type="PANTHER" id="PTHR43476">
    <property type="entry name" value="3-(3-HYDROXY-PHENYL)PROPIONATE/3-HYDROXYCINNAMIC ACID HYDROXYLASE"/>
    <property type="match status" value="1"/>
</dbReference>
<keyword evidence="4" id="KW-1185">Reference proteome</keyword>
<evidence type="ECO:0000256" key="1">
    <source>
        <dbReference type="ARBA" id="ARBA00023002"/>
    </source>
</evidence>
<sequence>MLDRDVIVAGAGPVGLVAALVLAEAGLRVAVLEKRGELNQVSKASTYHAPTLDILDRVGVYEAFSRQALHIDRLQYRTVESGVLGELGFELLEGVTPFPFRKHLEQSLLTPILLEKLRGFANADFHFNAEFSGVEDRGDNIVVTIRRDGKDETITARFLLGADGAHSDVRHAVGIGFDGTAYPGFQLRIRTDNTIRDVVKDIGPVTYLVGKTHSVSFLHMPDNWRVILRVPEGISEETALTDEWALERLRALIPDFYMPNVVDKDCYAARKCIASAGFAGNVFLAGDALHLTNTRGGMNMNCGIHDGFMVANAMAEAVRTGERAALDAAATERHRVSSEMLLPRTDTMVSQENAWITKVEGLLSDKDKARAYLAQTAMLDMVELPARA</sequence>
<evidence type="ECO:0000313" key="4">
    <source>
        <dbReference type="Proteomes" id="UP000752297"/>
    </source>
</evidence>
<feature type="domain" description="FAD-binding" evidence="2">
    <location>
        <begin position="5"/>
        <end position="340"/>
    </location>
</feature>
<accession>A0A949UT63</accession>
<name>A0A949UT63_9HYPH</name>
<dbReference type="Pfam" id="PF01494">
    <property type="entry name" value="FAD_binding_3"/>
    <property type="match status" value="1"/>
</dbReference>
<proteinExistence type="predicted"/>
<keyword evidence="1" id="KW-0560">Oxidoreductase</keyword>
<dbReference type="InterPro" id="IPR002938">
    <property type="entry name" value="FAD-bd"/>
</dbReference>
<dbReference type="GO" id="GO:0071949">
    <property type="term" value="F:FAD binding"/>
    <property type="evidence" value="ECO:0007669"/>
    <property type="project" value="InterPro"/>
</dbReference>
<dbReference type="EMBL" id="JAHRVA010000001">
    <property type="protein sequence ID" value="MBV2142392.1"/>
    <property type="molecule type" value="Genomic_DNA"/>
</dbReference>
<comment type="caution">
    <text evidence="3">The sequence shown here is derived from an EMBL/GenBank/DDBJ whole genome shotgun (WGS) entry which is preliminary data.</text>
</comment>
<dbReference type="AlphaFoldDB" id="A0A949UT63"/>
<evidence type="ECO:0000313" key="3">
    <source>
        <dbReference type="EMBL" id="MBV2142392.1"/>
    </source>
</evidence>
<evidence type="ECO:0000259" key="2">
    <source>
        <dbReference type="Pfam" id="PF01494"/>
    </source>
</evidence>